<evidence type="ECO:0000256" key="1">
    <source>
        <dbReference type="SAM" id="MobiDB-lite"/>
    </source>
</evidence>
<proteinExistence type="predicted"/>
<dbReference type="EMBL" id="RBLC01000001">
    <property type="protein sequence ID" value="RKS26061.1"/>
    <property type="molecule type" value="Genomic_DNA"/>
</dbReference>
<feature type="signal peptide" evidence="2">
    <location>
        <begin position="1"/>
        <end position="21"/>
    </location>
</feature>
<dbReference type="Proteomes" id="UP000277579">
    <property type="component" value="Unassembled WGS sequence"/>
</dbReference>
<keyword evidence="4" id="KW-1185">Reference proteome</keyword>
<accession>A0A495MJ99</accession>
<comment type="caution">
    <text evidence="3">The sequence shown here is derived from an EMBL/GenBank/DDBJ whole genome shotgun (WGS) entry which is preliminary data.</text>
</comment>
<evidence type="ECO:0000256" key="2">
    <source>
        <dbReference type="SAM" id="SignalP"/>
    </source>
</evidence>
<evidence type="ECO:0000313" key="4">
    <source>
        <dbReference type="Proteomes" id="UP000277579"/>
    </source>
</evidence>
<sequence length="266" mass="27211">MKQNKIIAAVLILSLSASAYAQQSGVNTKNPKGTLHVDGARDNNASGDPTAPQQANDFVVTQAGNVGIGTVVPNAKLVINNGTAGAAIKIMDGTQANGYVLTSDANGVGAWAAVPAFRPTILGAFPPVPATVNANAGSGTIVYSGVSITLAPGKWAVNAGMTFNNITTDIWQHCYLSSNTASVAQAGFTHLGPAGTSTTYAGILLKAAKALPADVTGTGFISGSSVIEVTAPAGVTIYLVFQKWSTTIFSYNTNSPENYFYALPIQ</sequence>
<gene>
    <name evidence="3" type="ORF">CLV94_1113</name>
</gene>
<dbReference type="OrthoDB" id="1307467at2"/>
<reference evidence="3 4" key="1">
    <citation type="submission" date="2018-10" db="EMBL/GenBank/DDBJ databases">
        <title>Genomic Encyclopedia of Archaeal and Bacterial Type Strains, Phase II (KMG-II): from individual species to whole genera.</title>
        <authorList>
            <person name="Goeker M."/>
        </authorList>
    </citation>
    <scope>NUCLEOTIDE SEQUENCE [LARGE SCALE GENOMIC DNA]</scope>
    <source>
        <strain evidence="3 4">DSM 29537</strain>
    </source>
</reference>
<feature type="region of interest" description="Disordered" evidence="1">
    <location>
        <begin position="25"/>
        <end position="53"/>
    </location>
</feature>
<organism evidence="3 4">
    <name type="scientific">Flavobacterium endophyticum</name>
    <dbReference type="NCBI Taxonomy" id="1540163"/>
    <lineage>
        <taxon>Bacteria</taxon>
        <taxon>Pseudomonadati</taxon>
        <taxon>Bacteroidota</taxon>
        <taxon>Flavobacteriia</taxon>
        <taxon>Flavobacteriales</taxon>
        <taxon>Flavobacteriaceae</taxon>
        <taxon>Flavobacterium</taxon>
    </lineage>
</organism>
<evidence type="ECO:0000313" key="3">
    <source>
        <dbReference type="EMBL" id="RKS26061.1"/>
    </source>
</evidence>
<keyword evidence="2" id="KW-0732">Signal</keyword>
<feature type="chain" id="PRO_5019861882" evidence="2">
    <location>
        <begin position="22"/>
        <end position="266"/>
    </location>
</feature>
<dbReference type="AlphaFoldDB" id="A0A495MJ99"/>
<feature type="compositionally biased region" description="Polar residues" evidence="1">
    <location>
        <begin position="43"/>
        <end position="53"/>
    </location>
</feature>
<dbReference type="RefSeq" id="WP_121375413.1">
    <property type="nucleotide sequence ID" value="NZ_RBLC01000001.1"/>
</dbReference>
<protein>
    <submittedName>
        <fullName evidence="3">Uncharacterized protein</fullName>
    </submittedName>
</protein>
<name>A0A495MJ99_9FLAO</name>